<dbReference type="RefSeq" id="WP_099646196.1">
    <property type="nucleotide sequence ID" value="NZ_KZ319290.1"/>
</dbReference>
<keyword evidence="1" id="KW-0418">Kinase</keyword>
<protein>
    <submittedName>
        <fullName evidence="1">N-acetylglucosamine kinase</fullName>
    </submittedName>
</protein>
<accession>A0A2G1VRH4</accession>
<dbReference type="Gene3D" id="3.30.420.40">
    <property type="match status" value="2"/>
</dbReference>
<evidence type="ECO:0000313" key="2">
    <source>
        <dbReference type="Proteomes" id="UP000229433"/>
    </source>
</evidence>
<dbReference type="Proteomes" id="UP000229433">
    <property type="component" value="Unassembled WGS sequence"/>
</dbReference>
<dbReference type="PANTHER" id="PTHR43190">
    <property type="entry name" value="N-ACETYL-D-GLUCOSAMINE KINASE"/>
    <property type="match status" value="1"/>
</dbReference>
<dbReference type="AlphaFoldDB" id="A0A2G1VRH4"/>
<comment type="caution">
    <text evidence="1">The sequence shown here is derived from an EMBL/GenBank/DDBJ whole genome shotgun (WGS) entry which is preliminary data.</text>
</comment>
<organism evidence="1 2">
    <name type="scientific">Leeuwenhoekiella nanhaiensis</name>
    <dbReference type="NCBI Taxonomy" id="1655491"/>
    <lineage>
        <taxon>Bacteria</taxon>
        <taxon>Pseudomonadati</taxon>
        <taxon>Bacteroidota</taxon>
        <taxon>Flavobacteriia</taxon>
        <taxon>Flavobacteriales</taxon>
        <taxon>Flavobacteriaceae</taxon>
        <taxon>Leeuwenhoekiella</taxon>
    </lineage>
</organism>
<dbReference type="CDD" id="cd24079">
    <property type="entry name" value="ASKHA_NBD_PG1100-like"/>
    <property type="match status" value="1"/>
</dbReference>
<dbReference type="InterPro" id="IPR043129">
    <property type="entry name" value="ATPase_NBD"/>
</dbReference>
<dbReference type="OrthoDB" id="871343at2"/>
<dbReference type="GO" id="GO:0016301">
    <property type="term" value="F:kinase activity"/>
    <property type="evidence" value="ECO:0007669"/>
    <property type="project" value="UniProtKB-KW"/>
</dbReference>
<name>A0A2G1VRH4_9FLAO</name>
<dbReference type="EMBL" id="NQXA01000007">
    <property type="protein sequence ID" value="PHQ29345.1"/>
    <property type="molecule type" value="Genomic_DNA"/>
</dbReference>
<gene>
    <name evidence="1" type="ORF">CJ305_10410</name>
</gene>
<reference evidence="1 2" key="1">
    <citation type="submission" date="2017-08" db="EMBL/GenBank/DDBJ databases">
        <title>The whole genome shortgun sequences of strain Leeuwenhoekiella nanhaiensis G18 from the South China Sea.</title>
        <authorList>
            <person name="Liu Q."/>
        </authorList>
    </citation>
    <scope>NUCLEOTIDE SEQUENCE [LARGE SCALE GENOMIC DNA]</scope>
    <source>
        <strain evidence="1 2">G18</strain>
    </source>
</reference>
<dbReference type="SUPFAM" id="SSF53067">
    <property type="entry name" value="Actin-like ATPase domain"/>
    <property type="match status" value="2"/>
</dbReference>
<keyword evidence="1" id="KW-0808">Transferase</keyword>
<dbReference type="InterPro" id="IPR052519">
    <property type="entry name" value="Euk-type_GlcNAc_Kinase"/>
</dbReference>
<dbReference type="PANTHER" id="PTHR43190:SF3">
    <property type="entry name" value="N-ACETYL-D-GLUCOSAMINE KINASE"/>
    <property type="match status" value="1"/>
</dbReference>
<dbReference type="Gene3D" id="1.10.720.160">
    <property type="match status" value="1"/>
</dbReference>
<evidence type="ECO:0000313" key="1">
    <source>
        <dbReference type="EMBL" id="PHQ29345.1"/>
    </source>
</evidence>
<keyword evidence="2" id="KW-1185">Reference proteome</keyword>
<sequence length="287" mass="33074">MILLVDSGSTKTDWIALDAEGNEMFQTQTFGLNPQVLSAEILTERIINNYELYKHRHDVTHVHFYGAGCGTQKPKELIKGVFDEFFDKAEVIDIKEDTYAALYATTKKGEPGIVCIIGTGSNCSLYDGKDIEQKVTSLGYILMDDGSGNYFGRQLLRDFHFNKIPKELAYEFAKQFDLTAESIKNHLYKMPNPNTYLAQFARFLITNKDHDYCKKLIRKGFRLFVEHQVLQFENAKEIPIHFVGSISFYLQEEMKAVLKEYDLKMGKVLKRPIEGLVSYHKNYMMVK</sequence>
<proteinExistence type="predicted"/>